<evidence type="ECO:0000259" key="1">
    <source>
        <dbReference type="Pfam" id="PF08242"/>
    </source>
</evidence>
<proteinExistence type="predicted"/>
<dbReference type="GO" id="GO:0032259">
    <property type="term" value="P:methylation"/>
    <property type="evidence" value="ECO:0007669"/>
    <property type="project" value="UniProtKB-KW"/>
</dbReference>
<dbReference type="Pfam" id="PF08242">
    <property type="entry name" value="Methyltransf_12"/>
    <property type="match status" value="1"/>
</dbReference>
<gene>
    <name evidence="2" type="ORF">FHU35_15148</name>
</gene>
<dbReference type="PANTHER" id="PTHR43861">
    <property type="entry name" value="TRANS-ACONITATE 2-METHYLTRANSFERASE-RELATED"/>
    <property type="match status" value="1"/>
</dbReference>
<dbReference type="RefSeq" id="WP_246110504.1">
    <property type="nucleotide sequence ID" value="NZ_VIWX01000005.1"/>
</dbReference>
<comment type="caution">
    <text evidence="2">The sequence shown here is derived from an EMBL/GenBank/DDBJ whole genome shotgun (WGS) entry which is preliminary data.</text>
</comment>
<dbReference type="Proteomes" id="UP000316184">
    <property type="component" value="Unassembled WGS sequence"/>
</dbReference>
<protein>
    <submittedName>
        <fullName evidence="2">Methyltransferase family protein</fullName>
    </submittedName>
</protein>
<dbReference type="GO" id="GO:0008168">
    <property type="term" value="F:methyltransferase activity"/>
    <property type="evidence" value="ECO:0007669"/>
    <property type="project" value="UniProtKB-KW"/>
</dbReference>
<keyword evidence="2" id="KW-0808">Transferase</keyword>
<organism evidence="2 3">
    <name type="scientific">Saccharopolyspora dendranthemae</name>
    <dbReference type="NCBI Taxonomy" id="1181886"/>
    <lineage>
        <taxon>Bacteria</taxon>
        <taxon>Bacillati</taxon>
        <taxon>Actinomycetota</taxon>
        <taxon>Actinomycetes</taxon>
        <taxon>Pseudonocardiales</taxon>
        <taxon>Pseudonocardiaceae</taxon>
        <taxon>Saccharopolyspora</taxon>
    </lineage>
</organism>
<dbReference type="InterPro" id="IPR013217">
    <property type="entry name" value="Methyltransf_12"/>
</dbReference>
<sequence length="298" mass="31508">MGAHSHSHSHDNIDWDAHLQRLRAADDFIEPDLVEVVGRLLLPDDRSVIEIGAGAGGTAAIFAKSLAGNGGDPQLTIVDTAEQLLAAAGERASDAAEGITVRTVRADAAADTLAAEIHQAGAPAQADLVYAAFVVHHLPDQLAGLRRLAELVTPGGRLAVVEFGLQTRVLPADVGIGAPGLEARLLGASEQWFQRMRAEMDGAVRLPVGWPKAMEEAGLTGATSFSYLVDRAAPLDESGRAAALRQLQMLRRDADELLDPGDVTALDQLLDPEGEHYAGNRDDLHYLSANTVHIGTKP</sequence>
<evidence type="ECO:0000313" key="2">
    <source>
        <dbReference type="EMBL" id="TWF93308.1"/>
    </source>
</evidence>
<dbReference type="SUPFAM" id="SSF53335">
    <property type="entry name" value="S-adenosyl-L-methionine-dependent methyltransferases"/>
    <property type="match status" value="1"/>
</dbReference>
<dbReference type="EMBL" id="VIWX01000005">
    <property type="protein sequence ID" value="TWF93308.1"/>
    <property type="molecule type" value="Genomic_DNA"/>
</dbReference>
<keyword evidence="2" id="KW-0489">Methyltransferase</keyword>
<name>A0A561U1R7_9PSEU</name>
<dbReference type="PANTHER" id="PTHR43861:SF1">
    <property type="entry name" value="TRANS-ACONITATE 2-METHYLTRANSFERASE"/>
    <property type="match status" value="1"/>
</dbReference>
<reference evidence="2 3" key="1">
    <citation type="submission" date="2019-06" db="EMBL/GenBank/DDBJ databases">
        <title>Sequencing the genomes of 1000 actinobacteria strains.</title>
        <authorList>
            <person name="Klenk H.-P."/>
        </authorList>
    </citation>
    <scope>NUCLEOTIDE SEQUENCE [LARGE SCALE GENOMIC DNA]</scope>
    <source>
        <strain evidence="2 3">DSM 46699</strain>
    </source>
</reference>
<dbReference type="Gene3D" id="3.40.50.150">
    <property type="entry name" value="Vaccinia Virus protein VP39"/>
    <property type="match status" value="1"/>
</dbReference>
<evidence type="ECO:0000313" key="3">
    <source>
        <dbReference type="Proteomes" id="UP000316184"/>
    </source>
</evidence>
<keyword evidence="3" id="KW-1185">Reference proteome</keyword>
<dbReference type="AlphaFoldDB" id="A0A561U1R7"/>
<dbReference type="InterPro" id="IPR029063">
    <property type="entry name" value="SAM-dependent_MTases_sf"/>
</dbReference>
<accession>A0A561U1R7</accession>
<feature type="domain" description="Methyltransferase type 12" evidence="1">
    <location>
        <begin position="49"/>
        <end position="158"/>
    </location>
</feature>